<keyword evidence="4 10" id="KW-0436">Ligase</keyword>
<evidence type="ECO:0000259" key="11">
    <source>
        <dbReference type="PROSITE" id="PS50862"/>
    </source>
</evidence>
<comment type="domain">
    <text evidence="10">Consists of three domains: the N-terminal catalytic domain, the editing domain and the C-terminal anticodon-binding domain.</text>
</comment>
<dbReference type="InterPro" id="IPR007214">
    <property type="entry name" value="YbaK/aa-tRNA-synth-assoc-dom"/>
</dbReference>
<keyword evidence="5 10" id="KW-0547">Nucleotide-binding</keyword>
<evidence type="ECO:0000256" key="10">
    <source>
        <dbReference type="HAMAP-Rule" id="MF_01569"/>
    </source>
</evidence>
<dbReference type="InterPro" id="IPR036754">
    <property type="entry name" value="YbaK/aa-tRNA-synt-asso_dom_sf"/>
</dbReference>
<dbReference type="FunFam" id="3.30.930.10:FF:000042">
    <property type="entry name" value="probable proline--tRNA ligase, mitochondrial"/>
    <property type="match status" value="1"/>
</dbReference>
<dbReference type="InterPro" id="IPR004154">
    <property type="entry name" value="Anticodon-bd"/>
</dbReference>
<keyword evidence="8 10" id="KW-0030">Aminoacyl-tRNA synthetase</keyword>
<evidence type="ECO:0000313" key="12">
    <source>
        <dbReference type="EMBL" id="TEB06080.1"/>
    </source>
</evidence>
<gene>
    <name evidence="12" type="primary">proS_2</name>
    <name evidence="10" type="synonym">proS</name>
    <name evidence="12" type="ORF">Psch_03122</name>
</gene>
<evidence type="ECO:0000256" key="7">
    <source>
        <dbReference type="ARBA" id="ARBA00022917"/>
    </source>
</evidence>
<accession>A0A4Y7RBJ1</accession>
<keyword evidence="13" id="KW-1185">Reference proteome</keyword>
<dbReference type="InterPro" id="IPR045864">
    <property type="entry name" value="aa-tRNA-synth_II/BPL/LPL"/>
</dbReference>
<dbReference type="GO" id="GO:0005829">
    <property type="term" value="C:cytosol"/>
    <property type="evidence" value="ECO:0007669"/>
    <property type="project" value="TreeGrafter"/>
</dbReference>
<dbReference type="Pfam" id="PF04073">
    <property type="entry name" value="tRNA_edit"/>
    <property type="match status" value="1"/>
</dbReference>
<keyword evidence="7 10" id="KW-0648">Protein biosynthesis</keyword>
<dbReference type="CDD" id="cd00779">
    <property type="entry name" value="ProRS_core_prok"/>
    <property type="match status" value="1"/>
</dbReference>
<keyword evidence="3 10" id="KW-0963">Cytoplasm</keyword>
<dbReference type="GO" id="GO:0006433">
    <property type="term" value="P:prolyl-tRNA aminoacylation"/>
    <property type="evidence" value="ECO:0007669"/>
    <property type="project" value="UniProtKB-UniRule"/>
</dbReference>
<dbReference type="InterPro" id="IPR036621">
    <property type="entry name" value="Anticodon-bd_dom_sf"/>
</dbReference>
<dbReference type="PANTHER" id="PTHR42753">
    <property type="entry name" value="MITOCHONDRIAL RIBOSOME PROTEIN L39/PROLYL-TRNA LIGASE FAMILY MEMBER"/>
    <property type="match status" value="1"/>
</dbReference>
<dbReference type="InterPro" id="IPR002316">
    <property type="entry name" value="Pro-tRNA-ligase_IIa"/>
</dbReference>
<dbReference type="GO" id="GO:0004827">
    <property type="term" value="F:proline-tRNA ligase activity"/>
    <property type="evidence" value="ECO:0007669"/>
    <property type="project" value="UniProtKB-UniRule"/>
</dbReference>
<dbReference type="SUPFAM" id="SSF55826">
    <property type="entry name" value="YbaK/ProRS associated domain"/>
    <property type="match status" value="1"/>
</dbReference>
<protein>
    <recommendedName>
        <fullName evidence="10">Proline--tRNA ligase</fullName>
        <ecNumber evidence="10">6.1.1.15</ecNumber>
    </recommendedName>
    <alternativeName>
        <fullName evidence="10">Prolyl-tRNA synthetase</fullName>
        <shortName evidence="10">ProRS</shortName>
    </alternativeName>
</protein>
<dbReference type="PRINTS" id="PR01046">
    <property type="entry name" value="TRNASYNTHPRO"/>
</dbReference>
<evidence type="ECO:0000256" key="6">
    <source>
        <dbReference type="ARBA" id="ARBA00022840"/>
    </source>
</evidence>
<comment type="subunit">
    <text evidence="2 10">Homodimer.</text>
</comment>
<dbReference type="InterPro" id="IPR004500">
    <property type="entry name" value="Pro-tRNA-synth_IIa_bac-type"/>
</dbReference>
<feature type="domain" description="Aminoacyl-transfer RNA synthetases class-II family profile" evidence="11">
    <location>
        <begin position="66"/>
        <end position="501"/>
    </location>
</feature>
<sequence length="609" mass="69032">MNLSGLIGQSFGSREKFLEEQINQGGDKVRLSKMFLPTLREIPTEAETISHKLMLRAGLVRRTAAGVYSYLPMGYRVIRKIEQIMREEMNRQGGQEFLLPVLNPAELWQQTGRWDVYGDELFRLCDRQGRNYCLGPTHEEIITTIAHNEINSYRQLPQLWYQIQTKFRDEIRPRFGLMRAREFIMKDLYSFDRDEAGLHESYMKMHEGYTRAFTRAGLTFRVVEADPGAIGGKGGSHEFMVMADNGEAEILYCDGCEYGANVEKAVILPTKHEDIDFRQLAERELVYTPNCRTIEDVGLYLHHTADKAVKSVIYETEKEEYPVVLVLVRGDHQVNEIKVKNLLDCLYLSLAREEVVNQVTGADVGYAGPIGLKEKIKIIADPWVYEIIDGECGGNKTDHHWIHITPLRDFKNLDIEVADVRMAAKGEPCPRCGKTLNSARGIEVGHIFKLGTKYSESLHAIYTDEDGKEKTIAMGCYGIGIGRTMAAAIEQNYDQNGIIWPAPIAPYHVIITPISIKEPEQKQIAGEIYTRLGKAGVEVILDDRDERPGVKFKDADLIGIPLRITVSPKYLVVNKVEFKVRKTGEACLVDIDRVVDEINAFIEANMIKI</sequence>
<comment type="catalytic activity">
    <reaction evidence="9 10">
        <text>tRNA(Pro) + L-proline + ATP = L-prolyl-tRNA(Pro) + AMP + diphosphate</text>
        <dbReference type="Rhea" id="RHEA:14305"/>
        <dbReference type="Rhea" id="RHEA-COMP:9700"/>
        <dbReference type="Rhea" id="RHEA-COMP:9702"/>
        <dbReference type="ChEBI" id="CHEBI:30616"/>
        <dbReference type="ChEBI" id="CHEBI:33019"/>
        <dbReference type="ChEBI" id="CHEBI:60039"/>
        <dbReference type="ChEBI" id="CHEBI:78442"/>
        <dbReference type="ChEBI" id="CHEBI:78532"/>
        <dbReference type="ChEBI" id="CHEBI:456215"/>
        <dbReference type="EC" id="6.1.1.15"/>
    </reaction>
</comment>
<dbReference type="PANTHER" id="PTHR42753:SF2">
    <property type="entry name" value="PROLINE--TRNA LIGASE"/>
    <property type="match status" value="1"/>
</dbReference>
<name>A0A4Y7RBJ1_9FIRM</name>
<organism evidence="12 13">
    <name type="scientific">Pelotomaculum schinkii</name>
    <dbReference type="NCBI Taxonomy" id="78350"/>
    <lineage>
        <taxon>Bacteria</taxon>
        <taxon>Bacillati</taxon>
        <taxon>Bacillota</taxon>
        <taxon>Clostridia</taxon>
        <taxon>Eubacteriales</taxon>
        <taxon>Desulfotomaculaceae</taxon>
        <taxon>Pelotomaculum</taxon>
    </lineage>
</organism>
<dbReference type="HAMAP" id="MF_01569">
    <property type="entry name" value="Pro_tRNA_synth_type1"/>
    <property type="match status" value="1"/>
</dbReference>
<evidence type="ECO:0000256" key="5">
    <source>
        <dbReference type="ARBA" id="ARBA00022741"/>
    </source>
</evidence>
<evidence type="ECO:0000256" key="1">
    <source>
        <dbReference type="ARBA" id="ARBA00004496"/>
    </source>
</evidence>
<evidence type="ECO:0000313" key="13">
    <source>
        <dbReference type="Proteomes" id="UP000298324"/>
    </source>
</evidence>
<dbReference type="SUPFAM" id="SSF55681">
    <property type="entry name" value="Class II aaRS and biotin synthetases"/>
    <property type="match status" value="1"/>
</dbReference>
<reference evidence="12 13" key="1">
    <citation type="journal article" date="2018" name="Environ. Microbiol.">
        <title>Novel energy conservation strategies and behaviour of Pelotomaculum schinkii driving syntrophic propionate catabolism.</title>
        <authorList>
            <person name="Hidalgo-Ahumada C.A.P."/>
            <person name="Nobu M.K."/>
            <person name="Narihiro T."/>
            <person name="Tamaki H."/>
            <person name="Liu W.T."/>
            <person name="Kamagata Y."/>
            <person name="Stams A.J.M."/>
            <person name="Imachi H."/>
            <person name="Sousa D.Z."/>
        </authorList>
    </citation>
    <scope>NUCLEOTIDE SEQUENCE [LARGE SCALE GENOMIC DNA]</scope>
    <source>
        <strain evidence="12 13">HH</strain>
    </source>
</reference>
<dbReference type="GO" id="GO:0002161">
    <property type="term" value="F:aminoacyl-tRNA deacylase activity"/>
    <property type="evidence" value="ECO:0007669"/>
    <property type="project" value="InterPro"/>
</dbReference>
<dbReference type="CDD" id="cd00861">
    <property type="entry name" value="ProRS_anticodon_short"/>
    <property type="match status" value="1"/>
</dbReference>
<dbReference type="EMBL" id="QFGA01000002">
    <property type="protein sequence ID" value="TEB06080.1"/>
    <property type="molecule type" value="Genomic_DNA"/>
</dbReference>
<dbReference type="GO" id="GO:0005524">
    <property type="term" value="F:ATP binding"/>
    <property type="evidence" value="ECO:0007669"/>
    <property type="project" value="UniProtKB-UniRule"/>
</dbReference>
<dbReference type="InterPro" id="IPR050062">
    <property type="entry name" value="Pro-tRNA_synthetase"/>
</dbReference>
<proteinExistence type="inferred from homology"/>
<dbReference type="GO" id="GO:0140096">
    <property type="term" value="F:catalytic activity, acting on a protein"/>
    <property type="evidence" value="ECO:0007669"/>
    <property type="project" value="UniProtKB-ARBA"/>
</dbReference>
<dbReference type="Proteomes" id="UP000298324">
    <property type="component" value="Unassembled WGS sequence"/>
</dbReference>
<evidence type="ECO:0000256" key="4">
    <source>
        <dbReference type="ARBA" id="ARBA00022598"/>
    </source>
</evidence>
<dbReference type="InterPro" id="IPR002314">
    <property type="entry name" value="aa-tRNA-synt_IIb"/>
</dbReference>
<dbReference type="InterPro" id="IPR023717">
    <property type="entry name" value="Pro-tRNA-Synthase_IIa_type1"/>
</dbReference>
<dbReference type="GO" id="GO:0016740">
    <property type="term" value="F:transferase activity"/>
    <property type="evidence" value="ECO:0007669"/>
    <property type="project" value="UniProtKB-ARBA"/>
</dbReference>
<dbReference type="Gene3D" id="3.30.930.10">
    <property type="entry name" value="Bira Bifunctional Protein, Domain 2"/>
    <property type="match status" value="2"/>
</dbReference>
<dbReference type="SUPFAM" id="SSF52954">
    <property type="entry name" value="Class II aaRS ABD-related"/>
    <property type="match status" value="1"/>
</dbReference>
<dbReference type="PROSITE" id="PS50862">
    <property type="entry name" value="AA_TRNA_LIGASE_II"/>
    <property type="match status" value="1"/>
</dbReference>
<dbReference type="Pfam" id="PF00587">
    <property type="entry name" value="tRNA-synt_2b"/>
    <property type="match status" value="1"/>
</dbReference>
<dbReference type="InterPro" id="IPR044140">
    <property type="entry name" value="ProRS_anticodon_short"/>
</dbReference>
<dbReference type="EC" id="6.1.1.15" evidence="10"/>
<evidence type="ECO:0000256" key="9">
    <source>
        <dbReference type="ARBA" id="ARBA00047671"/>
    </source>
</evidence>
<dbReference type="Gene3D" id="3.40.50.800">
    <property type="entry name" value="Anticodon-binding domain"/>
    <property type="match status" value="1"/>
</dbReference>
<dbReference type="AlphaFoldDB" id="A0A4Y7RBJ1"/>
<dbReference type="NCBIfam" id="NF006625">
    <property type="entry name" value="PRK09194.1"/>
    <property type="match status" value="1"/>
</dbReference>
<dbReference type="Gene3D" id="3.90.960.10">
    <property type="entry name" value="YbaK/aminoacyl-tRNA synthetase-associated domain"/>
    <property type="match status" value="1"/>
</dbReference>
<dbReference type="InterPro" id="IPR006195">
    <property type="entry name" value="aa-tRNA-synth_II"/>
</dbReference>
<comment type="function">
    <text evidence="10">Catalyzes the attachment of proline to tRNA(Pro) in a two-step reaction: proline is first activated by ATP to form Pro-AMP and then transferred to the acceptor end of tRNA(Pro). As ProRS can inadvertently accommodate and process non-cognate amino acids such as alanine and cysteine, to avoid such errors it has two additional distinct editing activities against alanine. One activity is designated as 'pretransfer' editing and involves the tRNA(Pro)-independent hydrolysis of activated Ala-AMP. The other activity is designated 'posttransfer' editing and involves deacylation of mischarged Ala-tRNA(Pro). The misacylated Cys-tRNA(Pro) is not edited by ProRS.</text>
</comment>
<evidence type="ECO:0000256" key="3">
    <source>
        <dbReference type="ARBA" id="ARBA00022490"/>
    </source>
</evidence>
<dbReference type="InterPro" id="IPR033730">
    <property type="entry name" value="ProRS_core_prok"/>
</dbReference>
<comment type="similarity">
    <text evidence="10">Belongs to the class-II aminoacyl-tRNA synthetase family. ProS type 1 subfamily.</text>
</comment>
<comment type="caution">
    <text evidence="12">The sequence shown here is derived from an EMBL/GenBank/DDBJ whole genome shotgun (WGS) entry which is preliminary data.</text>
</comment>
<keyword evidence="6 10" id="KW-0067">ATP-binding</keyword>
<dbReference type="CDD" id="cd04334">
    <property type="entry name" value="ProRS-INS"/>
    <property type="match status" value="1"/>
</dbReference>
<evidence type="ECO:0000256" key="8">
    <source>
        <dbReference type="ARBA" id="ARBA00023146"/>
    </source>
</evidence>
<evidence type="ECO:0000256" key="2">
    <source>
        <dbReference type="ARBA" id="ARBA00011738"/>
    </source>
</evidence>
<comment type="subcellular location">
    <subcellularLocation>
        <location evidence="1 10">Cytoplasm</location>
    </subcellularLocation>
</comment>
<dbReference type="NCBIfam" id="TIGR00409">
    <property type="entry name" value="proS_fam_II"/>
    <property type="match status" value="1"/>
</dbReference>
<dbReference type="Pfam" id="PF03129">
    <property type="entry name" value="HGTP_anticodon"/>
    <property type="match status" value="1"/>
</dbReference>